<dbReference type="EMBL" id="JAVDWA010000010">
    <property type="protein sequence ID" value="MDR7074670.1"/>
    <property type="molecule type" value="Genomic_DNA"/>
</dbReference>
<dbReference type="Proteomes" id="UP001258181">
    <property type="component" value="Unassembled WGS sequence"/>
</dbReference>
<accession>A0ABU1U5C1</accession>
<evidence type="ECO:0000313" key="1">
    <source>
        <dbReference type="EMBL" id="MDR7074670.1"/>
    </source>
</evidence>
<sequence length="61" mass="7160">MAVFLFTGCQSNSNDQVDVKIKSDEELKEIADTYTYEDYKKVFEEVISKADEFEKNEKLKK</sequence>
<comment type="caution">
    <text evidence="1">The sequence shown here is derived from an EMBL/GenBank/DDBJ whole genome shotgun (WGS) entry which is preliminary data.</text>
</comment>
<dbReference type="RefSeq" id="WP_310262010.1">
    <property type="nucleotide sequence ID" value="NZ_JAVDWA010000010.1"/>
</dbReference>
<evidence type="ECO:0000313" key="2">
    <source>
        <dbReference type="Proteomes" id="UP001258181"/>
    </source>
</evidence>
<organism evidence="1 2">
    <name type="scientific">Fictibacillus barbaricus</name>
    <dbReference type="NCBI Taxonomy" id="182136"/>
    <lineage>
        <taxon>Bacteria</taxon>
        <taxon>Bacillati</taxon>
        <taxon>Bacillota</taxon>
        <taxon>Bacilli</taxon>
        <taxon>Bacillales</taxon>
        <taxon>Fictibacillaceae</taxon>
        <taxon>Fictibacillus</taxon>
    </lineage>
</organism>
<gene>
    <name evidence="1" type="ORF">J2X07_003667</name>
</gene>
<keyword evidence="2" id="KW-1185">Reference proteome</keyword>
<protein>
    <submittedName>
        <fullName evidence="1">Uncharacterized protein</fullName>
    </submittedName>
</protein>
<reference evidence="1 2" key="1">
    <citation type="submission" date="2023-07" db="EMBL/GenBank/DDBJ databases">
        <title>Sorghum-associated microbial communities from plants grown in Nebraska, USA.</title>
        <authorList>
            <person name="Schachtman D."/>
        </authorList>
    </citation>
    <scope>NUCLEOTIDE SEQUENCE [LARGE SCALE GENOMIC DNA]</scope>
    <source>
        <strain evidence="1 2">BE211</strain>
    </source>
</reference>
<proteinExistence type="predicted"/>
<name>A0ABU1U5C1_9BACL</name>